<dbReference type="HAMAP" id="MF_00135">
    <property type="entry name" value="PRAI"/>
    <property type="match status" value="1"/>
</dbReference>
<organism evidence="11 12">
    <name type="scientific">Leptospira wolffii</name>
    <dbReference type="NCBI Taxonomy" id="409998"/>
    <lineage>
        <taxon>Bacteria</taxon>
        <taxon>Pseudomonadati</taxon>
        <taxon>Spirochaetota</taxon>
        <taxon>Spirochaetia</taxon>
        <taxon>Leptospirales</taxon>
        <taxon>Leptospiraceae</taxon>
        <taxon>Leptospira</taxon>
    </lineage>
</organism>
<comment type="catalytic activity">
    <reaction evidence="1 9">
        <text>N-(5-phospho-beta-D-ribosyl)anthranilate = 1-(2-carboxyphenylamino)-1-deoxy-D-ribulose 5-phosphate</text>
        <dbReference type="Rhea" id="RHEA:21540"/>
        <dbReference type="ChEBI" id="CHEBI:18277"/>
        <dbReference type="ChEBI" id="CHEBI:58613"/>
        <dbReference type="EC" id="5.3.1.24"/>
    </reaction>
</comment>
<sequence length="221" mass="24140">MPSTPKVKICGLRSVEDVKVCVDAGADYIGLNFVPSSPRLISVSQADSILNYLHSVIPEFQRPKIVLLFYKNSSYFIEYALKRIPHDFVQYVSDDSLAPGFTSPLYQSPNSRIVSYRVRDSITDDSLSFLDSKLLILDSYTSSAGGGTGETFPWERVSKVKRPYLLAGGLTPDNVSNALLQTSAFGVDVASGVESSPGVKDPVLIRKFIGNAKRTISHNGN</sequence>
<evidence type="ECO:0000256" key="3">
    <source>
        <dbReference type="ARBA" id="ARBA00012572"/>
    </source>
</evidence>
<keyword evidence="6 9" id="KW-0822">Tryptophan biosynthesis</keyword>
<dbReference type="InterPro" id="IPR044643">
    <property type="entry name" value="TrpF_fam"/>
</dbReference>
<evidence type="ECO:0000256" key="4">
    <source>
        <dbReference type="ARBA" id="ARBA00022272"/>
    </source>
</evidence>
<proteinExistence type="inferred from homology"/>
<dbReference type="CDD" id="cd00405">
    <property type="entry name" value="PRAI"/>
    <property type="match status" value="1"/>
</dbReference>
<dbReference type="SUPFAM" id="SSF51366">
    <property type="entry name" value="Ribulose-phoshate binding barrel"/>
    <property type="match status" value="1"/>
</dbReference>
<evidence type="ECO:0000259" key="10">
    <source>
        <dbReference type="Pfam" id="PF00697"/>
    </source>
</evidence>
<evidence type="ECO:0000313" key="12">
    <source>
        <dbReference type="Proteomes" id="UP000231912"/>
    </source>
</evidence>
<dbReference type="GO" id="GO:0004640">
    <property type="term" value="F:phosphoribosylanthranilate isomerase activity"/>
    <property type="evidence" value="ECO:0007669"/>
    <property type="project" value="UniProtKB-UniRule"/>
</dbReference>
<protein>
    <recommendedName>
        <fullName evidence="4 9">N-(5'-phosphoribosyl)anthranilate isomerase</fullName>
        <shortName evidence="9">PRAI</shortName>
        <ecNumber evidence="3 9">5.3.1.24</ecNumber>
    </recommendedName>
</protein>
<evidence type="ECO:0000256" key="5">
    <source>
        <dbReference type="ARBA" id="ARBA00022605"/>
    </source>
</evidence>
<evidence type="ECO:0000313" key="11">
    <source>
        <dbReference type="EMBL" id="PJZ65055.1"/>
    </source>
</evidence>
<dbReference type="AlphaFoldDB" id="A0A2M9Z9F4"/>
<accession>A0A2M9Z9F4</accession>
<dbReference type="GO" id="GO:0000162">
    <property type="term" value="P:L-tryptophan biosynthetic process"/>
    <property type="evidence" value="ECO:0007669"/>
    <property type="project" value="UniProtKB-UniRule"/>
</dbReference>
<feature type="domain" description="N-(5'phosphoribosyl) anthranilate isomerase (PRAI)" evidence="10">
    <location>
        <begin position="7"/>
        <end position="209"/>
    </location>
</feature>
<dbReference type="Pfam" id="PF00697">
    <property type="entry name" value="PRAI"/>
    <property type="match status" value="1"/>
</dbReference>
<name>A0A2M9Z9F4_9LEPT</name>
<dbReference type="EC" id="5.3.1.24" evidence="3 9"/>
<dbReference type="UniPathway" id="UPA00035">
    <property type="reaction ID" value="UER00042"/>
</dbReference>
<evidence type="ECO:0000256" key="7">
    <source>
        <dbReference type="ARBA" id="ARBA00023141"/>
    </source>
</evidence>
<dbReference type="PANTHER" id="PTHR42894">
    <property type="entry name" value="N-(5'-PHOSPHORIBOSYL)ANTHRANILATE ISOMERASE"/>
    <property type="match status" value="1"/>
</dbReference>
<evidence type="ECO:0000256" key="2">
    <source>
        <dbReference type="ARBA" id="ARBA00004664"/>
    </source>
</evidence>
<dbReference type="InterPro" id="IPR011060">
    <property type="entry name" value="RibuloseP-bd_barrel"/>
</dbReference>
<keyword evidence="8 9" id="KW-0413">Isomerase</keyword>
<dbReference type="InterPro" id="IPR013785">
    <property type="entry name" value="Aldolase_TIM"/>
</dbReference>
<comment type="caution">
    <text evidence="11">The sequence shown here is derived from an EMBL/GenBank/DDBJ whole genome shotgun (WGS) entry which is preliminary data.</text>
</comment>
<dbReference type="PANTHER" id="PTHR42894:SF1">
    <property type="entry name" value="N-(5'-PHOSPHORIBOSYL)ANTHRANILATE ISOMERASE"/>
    <property type="match status" value="1"/>
</dbReference>
<dbReference type="RefSeq" id="WP_100759472.1">
    <property type="nucleotide sequence ID" value="NZ_NPDT01000006.1"/>
</dbReference>
<comment type="similarity">
    <text evidence="9">Belongs to the TrpF family.</text>
</comment>
<evidence type="ECO:0000256" key="8">
    <source>
        <dbReference type="ARBA" id="ARBA00023235"/>
    </source>
</evidence>
<comment type="pathway">
    <text evidence="2 9">Amino-acid biosynthesis; L-tryptophan biosynthesis; L-tryptophan from chorismate: step 3/5.</text>
</comment>
<reference evidence="11 12" key="1">
    <citation type="submission" date="2017-07" db="EMBL/GenBank/DDBJ databases">
        <title>Leptospira spp. isolated from tropical soils.</title>
        <authorList>
            <person name="Thibeaux R."/>
            <person name="Iraola G."/>
            <person name="Ferres I."/>
            <person name="Bierque E."/>
            <person name="Girault D."/>
            <person name="Soupe-Gilbert M.-E."/>
            <person name="Picardeau M."/>
            <person name="Goarant C."/>
        </authorList>
    </citation>
    <scope>NUCLEOTIDE SEQUENCE [LARGE SCALE GENOMIC DNA]</scope>
    <source>
        <strain evidence="11 12">FH2-C-A2</strain>
    </source>
</reference>
<keyword evidence="5 9" id="KW-0028">Amino-acid biosynthesis</keyword>
<dbReference type="InterPro" id="IPR001240">
    <property type="entry name" value="PRAI_dom"/>
</dbReference>
<keyword evidence="7 9" id="KW-0057">Aromatic amino acid biosynthesis</keyword>
<evidence type="ECO:0000256" key="1">
    <source>
        <dbReference type="ARBA" id="ARBA00001164"/>
    </source>
</evidence>
<dbReference type="Proteomes" id="UP000231912">
    <property type="component" value="Unassembled WGS sequence"/>
</dbReference>
<gene>
    <name evidence="9" type="primary">trpF</name>
    <name evidence="11" type="ORF">CH371_14075</name>
</gene>
<evidence type="ECO:0000256" key="9">
    <source>
        <dbReference type="HAMAP-Rule" id="MF_00135"/>
    </source>
</evidence>
<dbReference type="Gene3D" id="3.20.20.70">
    <property type="entry name" value="Aldolase class I"/>
    <property type="match status" value="1"/>
</dbReference>
<dbReference type="EMBL" id="NPDT01000006">
    <property type="protein sequence ID" value="PJZ65055.1"/>
    <property type="molecule type" value="Genomic_DNA"/>
</dbReference>
<evidence type="ECO:0000256" key="6">
    <source>
        <dbReference type="ARBA" id="ARBA00022822"/>
    </source>
</evidence>